<evidence type="ECO:0000256" key="10">
    <source>
        <dbReference type="SAM" id="SignalP"/>
    </source>
</evidence>
<dbReference type="Pfam" id="PF02321">
    <property type="entry name" value="OEP"/>
    <property type="match status" value="1"/>
</dbReference>
<feature type="coiled-coil region" evidence="9">
    <location>
        <begin position="310"/>
        <end position="352"/>
    </location>
</feature>
<evidence type="ECO:0000256" key="3">
    <source>
        <dbReference type="ARBA" id="ARBA00022452"/>
    </source>
</evidence>
<dbReference type="GO" id="GO:0015562">
    <property type="term" value="F:efflux transmembrane transporter activity"/>
    <property type="evidence" value="ECO:0007669"/>
    <property type="project" value="InterPro"/>
</dbReference>
<dbReference type="GO" id="GO:0016020">
    <property type="term" value="C:membrane"/>
    <property type="evidence" value="ECO:0007669"/>
    <property type="project" value="UniProtKB-SubCell"/>
</dbReference>
<keyword evidence="3" id="KW-1134">Transmembrane beta strand</keyword>
<dbReference type="InterPro" id="IPR010131">
    <property type="entry name" value="MdtP/NodT-like"/>
</dbReference>
<evidence type="ECO:0000313" key="11">
    <source>
        <dbReference type="EMBL" id="RAI63139.1"/>
    </source>
</evidence>
<keyword evidence="8" id="KW-0449">Lipoprotein</keyword>
<evidence type="ECO:0000256" key="7">
    <source>
        <dbReference type="ARBA" id="ARBA00023237"/>
    </source>
</evidence>
<dbReference type="InterPro" id="IPR003423">
    <property type="entry name" value="OMP_efflux"/>
</dbReference>
<evidence type="ECO:0000313" key="12">
    <source>
        <dbReference type="Proteomes" id="UP000249493"/>
    </source>
</evidence>
<organism evidence="11 12">
    <name type="scientific">Pseudomonas fluorescens</name>
    <dbReference type="NCBI Taxonomy" id="294"/>
    <lineage>
        <taxon>Bacteria</taxon>
        <taxon>Pseudomonadati</taxon>
        <taxon>Pseudomonadota</taxon>
        <taxon>Gammaproteobacteria</taxon>
        <taxon>Pseudomonadales</taxon>
        <taxon>Pseudomonadaceae</taxon>
        <taxon>Pseudomonas</taxon>
    </lineage>
</organism>
<evidence type="ECO:0000256" key="9">
    <source>
        <dbReference type="SAM" id="Coils"/>
    </source>
</evidence>
<feature type="signal peptide" evidence="10">
    <location>
        <begin position="1"/>
        <end position="27"/>
    </location>
</feature>
<dbReference type="Proteomes" id="UP000249493">
    <property type="component" value="Unassembled WGS sequence"/>
</dbReference>
<dbReference type="Gene3D" id="1.20.1600.10">
    <property type="entry name" value="Outer membrane efflux proteins (OEP)"/>
    <property type="match status" value="1"/>
</dbReference>
<proteinExistence type="inferred from homology"/>
<name>A0A327MKV2_PSEFL</name>
<evidence type="ECO:0000256" key="1">
    <source>
        <dbReference type="ARBA" id="ARBA00004442"/>
    </source>
</evidence>
<dbReference type="PANTHER" id="PTHR30203">
    <property type="entry name" value="OUTER MEMBRANE CATION EFFLUX PROTEIN"/>
    <property type="match status" value="1"/>
</dbReference>
<dbReference type="SUPFAM" id="SSF56954">
    <property type="entry name" value="Outer membrane efflux proteins (OEP)"/>
    <property type="match status" value="1"/>
</dbReference>
<keyword evidence="7" id="KW-0998">Cell outer membrane</keyword>
<comment type="subcellular location">
    <subcellularLocation>
        <location evidence="1">Cell outer membrane</location>
    </subcellularLocation>
</comment>
<comment type="caution">
    <text evidence="11">The sequence shown here is derived from an EMBL/GenBank/DDBJ whole genome shotgun (WGS) entry which is preliminary data.</text>
</comment>
<evidence type="ECO:0000256" key="8">
    <source>
        <dbReference type="ARBA" id="ARBA00023288"/>
    </source>
</evidence>
<evidence type="ECO:0000256" key="4">
    <source>
        <dbReference type="ARBA" id="ARBA00022692"/>
    </source>
</evidence>
<feature type="chain" id="PRO_5016412231" description="Cytochrome C" evidence="10">
    <location>
        <begin position="28"/>
        <end position="418"/>
    </location>
</feature>
<keyword evidence="9" id="KW-0175">Coiled coil</keyword>
<sequence length="418" mass="46575">MNTKCYCTGWSLVAGLAASVLALPSFAGALTLDEALRLAENNAPSLTAQDAKIQAASSAAIPAGELPDPKLLLGVQNYPVGGPDRWSIDQDFMTMQMVGVRQEMPNGDKRKARIEVADAAVDRAAAERRVERLNVRQSTALAWINSYSVERKDALFQDFYKENRLLTETVRAQIAGGRAQPADAVTPKQEAVQLAEQQDDLIRQRTQARAALKRWIGPAANDKPAGSLPQWPVDTTSYAHKLQHHPELAAFAPMTREAQAKVREAASEKQSDWSWEVDYQHRGREFGDMVSVQFSWDLPLFPDTRQNPKIAARQAELSQLEAEREALSREHTQQLESELADYERLNRAVQRNQQSLLPLAREKVELSMASYRAGKGDLNAVVAARRELIEARLKQIDVEEQRALTSARLYFAYGESGQ</sequence>
<protein>
    <recommendedName>
        <fullName evidence="13">Cytochrome C</fullName>
    </recommendedName>
</protein>
<dbReference type="RefSeq" id="WP_111288739.1">
    <property type="nucleotide sequence ID" value="NZ_QLIN01000019.1"/>
</dbReference>
<accession>A0A327MKV2</accession>
<evidence type="ECO:0000256" key="6">
    <source>
        <dbReference type="ARBA" id="ARBA00023139"/>
    </source>
</evidence>
<keyword evidence="6" id="KW-0564">Palmitate</keyword>
<dbReference type="AlphaFoldDB" id="A0A327MKV2"/>
<evidence type="ECO:0000256" key="5">
    <source>
        <dbReference type="ARBA" id="ARBA00023136"/>
    </source>
</evidence>
<dbReference type="PANTHER" id="PTHR30203:SF24">
    <property type="entry name" value="BLR4935 PROTEIN"/>
    <property type="match status" value="1"/>
</dbReference>
<evidence type="ECO:0000256" key="2">
    <source>
        <dbReference type="ARBA" id="ARBA00007613"/>
    </source>
</evidence>
<dbReference type="EMBL" id="QLIN01000019">
    <property type="protein sequence ID" value="RAI63139.1"/>
    <property type="molecule type" value="Genomic_DNA"/>
</dbReference>
<keyword evidence="10" id="KW-0732">Signal</keyword>
<keyword evidence="4" id="KW-0812">Transmembrane</keyword>
<comment type="similarity">
    <text evidence="2">Belongs to the outer membrane factor (OMF) (TC 1.B.17) family.</text>
</comment>
<evidence type="ECO:0008006" key="13">
    <source>
        <dbReference type="Google" id="ProtNLM"/>
    </source>
</evidence>
<reference evidence="11 12" key="1">
    <citation type="submission" date="2018-06" db="EMBL/GenBank/DDBJ databases">
        <authorList>
            <person name="Zhirakovskaya E."/>
        </authorList>
    </citation>
    <scope>NUCLEOTIDE SEQUENCE [LARGE SCALE GENOMIC DNA]</scope>
    <source>
        <strain evidence="11 12">LY3</strain>
    </source>
</reference>
<gene>
    <name evidence="11" type="ORF">DOZ80_28995</name>
</gene>
<keyword evidence="5" id="KW-0472">Membrane</keyword>